<accession>A0ABY8BCC8</accession>
<evidence type="ECO:0000259" key="3">
    <source>
        <dbReference type="Pfam" id="PF13946"/>
    </source>
</evidence>
<feature type="signal peptide" evidence="2">
    <location>
        <begin position="1"/>
        <end position="18"/>
    </location>
</feature>
<dbReference type="Pfam" id="PF13946">
    <property type="entry name" value="DUF4214"/>
    <property type="match status" value="1"/>
</dbReference>
<feature type="domain" description="Bacterial Ig-like" evidence="4">
    <location>
        <begin position="137"/>
        <end position="233"/>
    </location>
</feature>
<evidence type="ECO:0000259" key="4">
    <source>
        <dbReference type="Pfam" id="PF19077"/>
    </source>
</evidence>
<dbReference type="Gene3D" id="2.60.40.10">
    <property type="entry name" value="Immunoglobulins"/>
    <property type="match status" value="1"/>
</dbReference>
<feature type="domain" description="DUF4214" evidence="3">
    <location>
        <begin position="700"/>
        <end position="772"/>
    </location>
</feature>
<dbReference type="InterPro" id="IPR001343">
    <property type="entry name" value="Hemolysn_Ca-bd"/>
</dbReference>
<evidence type="ECO:0000313" key="6">
    <source>
        <dbReference type="EMBL" id="WEF33460.1"/>
    </source>
</evidence>
<gene>
    <name evidence="6" type="ORF">PX653_01325</name>
</gene>
<evidence type="ECO:0000313" key="7">
    <source>
        <dbReference type="Proteomes" id="UP001216510"/>
    </source>
</evidence>
<dbReference type="Pfam" id="PF00353">
    <property type="entry name" value="HemolysinCabind"/>
    <property type="match status" value="2"/>
</dbReference>
<dbReference type="Proteomes" id="UP001216510">
    <property type="component" value="Chromosome"/>
</dbReference>
<dbReference type="PRINTS" id="PR00313">
    <property type="entry name" value="CABNDNGRPT"/>
</dbReference>
<name>A0ABY8BCC8_9BURK</name>
<dbReference type="InterPro" id="IPR013783">
    <property type="entry name" value="Ig-like_fold"/>
</dbReference>
<feature type="domain" description="Bacterial Ig-like" evidence="5">
    <location>
        <begin position="348"/>
        <end position="447"/>
    </location>
</feature>
<dbReference type="InterPro" id="IPR018511">
    <property type="entry name" value="Hemolysin-typ_Ca-bd_CS"/>
</dbReference>
<dbReference type="InterPro" id="IPR044048">
    <property type="entry name" value="Big_12"/>
</dbReference>
<feature type="chain" id="PRO_5046251366" evidence="2">
    <location>
        <begin position="19"/>
        <end position="995"/>
    </location>
</feature>
<dbReference type="SUPFAM" id="SSF51120">
    <property type="entry name" value="beta-Roll"/>
    <property type="match status" value="1"/>
</dbReference>
<evidence type="ECO:0000256" key="2">
    <source>
        <dbReference type="SAM" id="SignalP"/>
    </source>
</evidence>
<protein>
    <submittedName>
        <fullName evidence="6">Ig-like domain-containing protein</fullName>
    </submittedName>
</protein>
<reference evidence="6 7" key="1">
    <citation type="submission" date="2023-02" db="EMBL/GenBank/DDBJ databases">
        <title>Gemone sequence of Telluria chitinolytica ACM 3522T.</title>
        <authorList>
            <person name="Frediansyah A."/>
            <person name="Miess H."/>
            <person name="Gross H."/>
        </authorList>
    </citation>
    <scope>NUCLEOTIDE SEQUENCE [LARGE SCALE GENOMIC DNA]</scope>
    <source>
        <strain evidence="6 7">ACM 3522</strain>
    </source>
</reference>
<dbReference type="Gene3D" id="2.150.10.10">
    <property type="entry name" value="Serralysin-like metalloprotease, C-terminal"/>
    <property type="match status" value="1"/>
</dbReference>
<dbReference type="EMBL" id="CP119083">
    <property type="protein sequence ID" value="WEF33460.1"/>
    <property type="molecule type" value="Genomic_DNA"/>
</dbReference>
<dbReference type="InterPro" id="IPR038255">
    <property type="entry name" value="PBS_linker_sf"/>
</dbReference>
<evidence type="ECO:0000256" key="1">
    <source>
        <dbReference type="SAM" id="MobiDB-lite"/>
    </source>
</evidence>
<dbReference type="Gene3D" id="1.10.3130.20">
    <property type="entry name" value="Phycobilisome linker domain"/>
    <property type="match status" value="1"/>
</dbReference>
<dbReference type="Pfam" id="PF19077">
    <property type="entry name" value="Big_13"/>
    <property type="match status" value="1"/>
</dbReference>
<keyword evidence="2" id="KW-0732">Signal</keyword>
<dbReference type="InterPro" id="IPR011049">
    <property type="entry name" value="Serralysin-like_metalloprot_C"/>
</dbReference>
<sequence length="995" mass="98875">MRAIVTSADGALASAASAALSLTVDRTAPMATIGAIRLSADTGANTTDMVTGSAAQTIHATLSAPLDSGDIVLGSVDGGQSWADITAMVDGTALAWTGATLAAGGAIRLRVADEHGNQGAAAVAPYTLDTTAPPHTVTGLALEADNGTSVTDFVTNVRTQTISGTLSGATGTGEVVEVSLDGGTSWSGATNVIGSAAWSLAGQALAASGTLQVRVSDLAGNHGPVRAQAYTVDSEAPVAARPVRPDLVNPNGSFTFAVTYDDNGGAGLDAATFGTGNVTVRGAQGVLNVSGYAVAGGTVTCTVDAPAGGWVGGALGDYTIGIVGGAVRDLAGNAVGASANALAFHAGVRPSATVAVADSTLTAGETTTVTIAFAQPVLGLDLADLRVAHGTLSALGTADGGRTWTATLTPAAGAWTASNTVTLDMGGVMSVDGTAGSGQAQSNAYAVQTGTPPAPPAPATNATMDGVPVLSLTSVDPATGFEVRTIAVPSVPAGRAPGDLADIVLGAGSGTLKANITVGLPVGAGLEVSGPTTLLTHEQALRDLAHRMVTPALANAGQAFVAGLGANVPVQTATLAPVAGGAAVPLTIGAGGAAADVLLGGGGNDILYGGRDDGGTWSFALDSQGLLTARHATATLVAGQQEAVALAELDRAGAGLGFLAASGTALTELALLYQAASGRAPDLAGLNAHLQGGADVAAIARAFTASAEWRDTGLDRLDNGAFVRQMYEQVLGRKPDAEGLAYWTAQLEGAAGRFATRAEVLAGFALSDEARALHKAGIVIGVTGGTQQGDWFAGSGNDRLAGGAGNDVLAGGDGTDTAVYDVKRADARVTLGADGAVHVVTASGTDTIRGMELGEFTGRHRRPAFHARTGGQAHGGRHAVPGGARPRRGPGRFCLLGRTGRDDGTDGRRFRRLGRIPGTLRRAGRCRVRPGAVRQLRPGQGGRWRQCGMGRLPADAQPGRADRHVGRAAGRAGCIFRHGRSVAGMSATSSIGNSY</sequence>
<proteinExistence type="predicted"/>
<keyword evidence="7" id="KW-1185">Reference proteome</keyword>
<dbReference type="PROSITE" id="PS00330">
    <property type="entry name" value="HEMOLYSIN_CALCIUM"/>
    <property type="match status" value="1"/>
</dbReference>
<organism evidence="6 7">
    <name type="scientific">Pseudoduganella chitinolytica</name>
    <dbReference type="NCBI Taxonomy" id="34070"/>
    <lineage>
        <taxon>Bacteria</taxon>
        <taxon>Pseudomonadati</taxon>
        <taxon>Pseudomonadota</taxon>
        <taxon>Betaproteobacteria</taxon>
        <taxon>Burkholderiales</taxon>
        <taxon>Oxalobacteraceae</taxon>
        <taxon>Telluria group</taxon>
        <taxon>Pseudoduganella</taxon>
    </lineage>
</organism>
<feature type="region of interest" description="Disordered" evidence="1">
    <location>
        <begin position="867"/>
        <end position="890"/>
    </location>
</feature>
<dbReference type="InterPro" id="IPR025282">
    <property type="entry name" value="DUF4214"/>
</dbReference>
<dbReference type="Pfam" id="PF19078">
    <property type="entry name" value="Big_12"/>
    <property type="match status" value="1"/>
</dbReference>
<dbReference type="InterPro" id="IPR044016">
    <property type="entry name" value="Big_13"/>
</dbReference>
<evidence type="ECO:0000259" key="5">
    <source>
        <dbReference type="Pfam" id="PF19078"/>
    </source>
</evidence>